<dbReference type="InterPro" id="IPR005790">
    <property type="entry name" value="DNA_polIII_delta"/>
</dbReference>
<keyword evidence="4" id="KW-0235">DNA replication</keyword>
<keyword evidence="11" id="KW-1185">Reference proteome</keyword>
<dbReference type="AlphaFoldDB" id="A0A554S7P2"/>
<evidence type="ECO:0000259" key="9">
    <source>
        <dbReference type="Pfam" id="PF21694"/>
    </source>
</evidence>
<name>A0A554S7P2_9ACTN</name>
<feature type="compositionally biased region" description="Low complexity" evidence="8">
    <location>
        <begin position="1"/>
        <end position="17"/>
    </location>
</feature>
<keyword evidence="5" id="KW-0239">DNA-directed DNA polymerase</keyword>
<dbReference type="GO" id="GO:0009360">
    <property type="term" value="C:DNA polymerase III complex"/>
    <property type="evidence" value="ECO:0007669"/>
    <property type="project" value="TreeGrafter"/>
</dbReference>
<keyword evidence="2 10" id="KW-0808">Transferase</keyword>
<feature type="domain" description="DNA polymerase III delta subunit-like C-terminal" evidence="9">
    <location>
        <begin position="246"/>
        <end position="360"/>
    </location>
</feature>
<evidence type="ECO:0000256" key="5">
    <source>
        <dbReference type="ARBA" id="ARBA00022932"/>
    </source>
</evidence>
<organism evidence="10 11">
    <name type="scientific">Aeromicrobium piscarium</name>
    <dbReference type="NCBI Taxonomy" id="2590901"/>
    <lineage>
        <taxon>Bacteria</taxon>
        <taxon>Bacillati</taxon>
        <taxon>Actinomycetota</taxon>
        <taxon>Actinomycetes</taxon>
        <taxon>Propionibacteriales</taxon>
        <taxon>Nocardioidaceae</taxon>
        <taxon>Aeromicrobium</taxon>
    </lineage>
</organism>
<evidence type="ECO:0000256" key="2">
    <source>
        <dbReference type="ARBA" id="ARBA00022679"/>
    </source>
</evidence>
<evidence type="ECO:0000256" key="4">
    <source>
        <dbReference type="ARBA" id="ARBA00022705"/>
    </source>
</evidence>
<dbReference type="PANTHER" id="PTHR34388:SF1">
    <property type="entry name" value="DNA POLYMERASE III SUBUNIT DELTA"/>
    <property type="match status" value="1"/>
</dbReference>
<dbReference type="InterPro" id="IPR008921">
    <property type="entry name" value="DNA_pol3_clamp-load_cplx_C"/>
</dbReference>
<sequence length="368" mass="38716">MSSATSPSSSATGSYARSHPDLASGASRLRRGSPTVGSRRYPRHVATAFGKILLITGNAEFLAERTRRRALDAVREEVSDVEVSETLAGQLAAGELASLTSPSLFSAATAVVVLELENLAETPAAELVAYAGSPQDDVAVIAVHGGGNKGKGVLDRLRKASAVHEVKVQPPKYERDFAGWVRSEARDLGRSIDEAAAAFLVTAVGQNLRALAGAVDQLAVTSAPGEAITLDIVRRYFGGRAEVRGYEIADAAIEGRLADALERARWAEAARVAPVLVTSAFASGLRQLAQLASAPGGMRDNELASQVGAPPFKIRALRQQLRSWEPTGLQRALQAVAEADIAVKGGGAEPGYAVERMILRVAAARQRH</sequence>
<dbReference type="NCBIfam" id="TIGR01128">
    <property type="entry name" value="holA"/>
    <property type="match status" value="1"/>
</dbReference>
<reference evidence="10 11" key="1">
    <citation type="submission" date="2019-07" db="EMBL/GenBank/DDBJ databases">
        <authorList>
            <person name="Zhao L.H."/>
        </authorList>
    </citation>
    <scope>NUCLEOTIDE SEQUENCE [LARGE SCALE GENOMIC DNA]</scope>
    <source>
        <strain evidence="10 11">Co35</strain>
    </source>
</reference>
<feature type="region of interest" description="Disordered" evidence="8">
    <location>
        <begin position="1"/>
        <end position="39"/>
    </location>
</feature>
<dbReference type="InterPro" id="IPR048466">
    <property type="entry name" value="DNA_pol3_delta-like_C"/>
</dbReference>
<dbReference type="GO" id="GO:0003677">
    <property type="term" value="F:DNA binding"/>
    <property type="evidence" value="ECO:0007669"/>
    <property type="project" value="InterPro"/>
</dbReference>
<dbReference type="SUPFAM" id="SSF48019">
    <property type="entry name" value="post-AAA+ oligomerization domain-like"/>
    <property type="match status" value="1"/>
</dbReference>
<dbReference type="EC" id="2.7.7.7" evidence="1"/>
<dbReference type="EMBL" id="VLNT01000009">
    <property type="protein sequence ID" value="TSD62363.1"/>
    <property type="molecule type" value="Genomic_DNA"/>
</dbReference>
<evidence type="ECO:0000256" key="7">
    <source>
        <dbReference type="ARBA" id="ARBA00049244"/>
    </source>
</evidence>
<proteinExistence type="inferred from homology"/>
<comment type="caution">
    <text evidence="10">The sequence shown here is derived from an EMBL/GenBank/DDBJ whole genome shotgun (WGS) entry which is preliminary data.</text>
</comment>
<dbReference type="GO" id="GO:0003887">
    <property type="term" value="F:DNA-directed DNA polymerase activity"/>
    <property type="evidence" value="ECO:0007669"/>
    <property type="project" value="UniProtKB-KW"/>
</dbReference>
<dbReference type="Gene3D" id="3.40.50.300">
    <property type="entry name" value="P-loop containing nucleotide triphosphate hydrolases"/>
    <property type="match status" value="1"/>
</dbReference>
<gene>
    <name evidence="10" type="primary">holA</name>
    <name evidence="10" type="ORF">FNM00_12080</name>
</gene>
<comment type="similarity">
    <text evidence="6">Belongs to the DNA polymerase HolA subunit family.</text>
</comment>
<comment type="catalytic activity">
    <reaction evidence="7">
        <text>DNA(n) + a 2'-deoxyribonucleoside 5'-triphosphate = DNA(n+1) + diphosphate</text>
        <dbReference type="Rhea" id="RHEA:22508"/>
        <dbReference type="Rhea" id="RHEA-COMP:17339"/>
        <dbReference type="Rhea" id="RHEA-COMP:17340"/>
        <dbReference type="ChEBI" id="CHEBI:33019"/>
        <dbReference type="ChEBI" id="CHEBI:61560"/>
        <dbReference type="ChEBI" id="CHEBI:173112"/>
        <dbReference type="EC" id="2.7.7.7"/>
    </reaction>
</comment>
<keyword evidence="3 10" id="KW-0548">Nucleotidyltransferase</keyword>
<evidence type="ECO:0000256" key="3">
    <source>
        <dbReference type="ARBA" id="ARBA00022695"/>
    </source>
</evidence>
<accession>A0A554S7P2</accession>
<dbReference type="InterPro" id="IPR027417">
    <property type="entry name" value="P-loop_NTPase"/>
</dbReference>
<evidence type="ECO:0000313" key="11">
    <source>
        <dbReference type="Proteomes" id="UP000316988"/>
    </source>
</evidence>
<dbReference type="Gene3D" id="1.10.8.60">
    <property type="match status" value="1"/>
</dbReference>
<dbReference type="PANTHER" id="PTHR34388">
    <property type="entry name" value="DNA POLYMERASE III SUBUNIT DELTA"/>
    <property type="match status" value="1"/>
</dbReference>
<dbReference type="GO" id="GO:0006261">
    <property type="term" value="P:DNA-templated DNA replication"/>
    <property type="evidence" value="ECO:0007669"/>
    <property type="project" value="TreeGrafter"/>
</dbReference>
<evidence type="ECO:0000313" key="10">
    <source>
        <dbReference type="EMBL" id="TSD62363.1"/>
    </source>
</evidence>
<dbReference type="Gene3D" id="1.20.272.10">
    <property type="match status" value="1"/>
</dbReference>
<dbReference type="OrthoDB" id="8478864at2"/>
<dbReference type="Proteomes" id="UP000316988">
    <property type="component" value="Unassembled WGS sequence"/>
</dbReference>
<evidence type="ECO:0000256" key="6">
    <source>
        <dbReference type="ARBA" id="ARBA00034754"/>
    </source>
</evidence>
<dbReference type="Pfam" id="PF21694">
    <property type="entry name" value="DNA_pol3_delta_C"/>
    <property type="match status" value="1"/>
</dbReference>
<dbReference type="SUPFAM" id="SSF52540">
    <property type="entry name" value="P-loop containing nucleoside triphosphate hydrolases"/>
    <property type="match status" value="1"/>
</dbReference>
<evidence type="ECO:0000256" key="8">
    <source>
        <dbReference type="SAM" id="MobiDB-lite"/>
    </source>
</evidence>
<protein>
    <recommendedName>
        <fullName evidence="1">DNA-directed DNA polymerase</fullName>
        <ecNumber evidence="1">2.7.7.7</ecNumber>
    </recommendedName>
</protein>
<evidence type="ECO:0000256" key="1">
    <source>
        <dbReference type="ARBA" id="ARBA00012417"/>
    </source>
</evidence>